<dbReference type="InterPro" id="IPR000276">
    <property type="entry name" value="GPCR_Rhodpsn"/>
</dbReference>
<dbReference type="EnsemblMetazoa" id="XM_038199939.1">
    <property type="protein sequence ID" value="XP_038055867.1"/>
    <property type="gene ID" value="LOC119727864"/>
</dbReference>
<dbReference type="CDD" id="cd00637">
    <property type="entry name" value="7tm_classA_rhodopsin-like"/>
    <property type="match status" value="1"/>
</dbReference>
<feature type="transmembrane region" description="Helical" evidence="8">
    <location>
        <begin position="256"/>
        <end position="274"/>
    </location>
</feature>
<evidence type="ECO:0000256" key="4">
    <source>
        <dbReference type="ARBA" id="ARBA00023040"/>
    </source>
</evidence>
<feature type="transmembrane region" description="Helical" evidence="8">
    <location>
        <begin position="110"/>
        <end position="133"/>
    </location>
</feature>
<dbReference type="RefSeq" id="XP_038055867.1">
    <property type="nucleotide sequence ID" value="XM_038199939.1"/>
</dbReference>
<evidence type="ECO:0000256" key="6">
    <source>
        <dbReference type="ARBA" id="ARBA00023170"/>
    </source>
</evidence>
<dbReference type="PANTHER" id="PTHR24243:SF208">
    <property type="entry name" value="PYROKININ-1 RECEPTOR"/>
    <property type="match status" value="1"/>
</dbReference>
<keyword evidence="4" id="KW-0297">G-protein coupled receptor</keyword>
<feature type="transmembrane region" description="Helical" evidence="8">
    <location>
        <begin position="28"/>
        <end position="53"/>
    </location>
</feature>
<evidence type="ECO:0000313" key="11">
    <source>
        <dbReference type="Proteomes" id="UP000887568"/>
    </source>
</evidence>
<evidence type="ECO:0000256" key="3">
    <source>
        <dbReference type="ARBA" id="ARBA00022989"/>
    </source>
</evidence>
<keyword evidence="11" id="KW-1185">Reference proteome</keyword>
<dbReference type="GO" id="GO:0005886">
    <property type="term" value="C:plasma membrane"/>
    <property type="evidence" value="ECO:0007669"/>
    <property type="project" value="TreeGrafter"/>
</dbReference>
<feature type="transmembrane region" description="Helical" evidence="8">
    <location>
        <begin position="205"/>
        <end position="229"/>
    </location>
</feature>
<dbReference type="InterPro" id="IPR017452">
    <property type="entry name" value="GPCR_Rhodpsn_7TM"/>
</dbReference>
<accession>A0A913ZWH1</accession>
<evidence type="ECO:0000256" key="7">
    <source>
        <dbReference type="ARBA" id="ARBA00023224"/>
    </source>
</evidence>
<feature type="transmembrane region" description="Helical" evidence="8">
    <location>
        <begin position="294"/>
        <end position="314"/>
    </location>
</feature>
<keyword evidence="6" id="KW-0675">Receptor</keyword>
<name>A0A913ZWH1_PATMI</name>
<dbReference type="Pfam" id="PF00001">
    <property type="entry name" value="7tm_1"/>
    <property type="match status" value="1"/>
</dbReference>
<comment type="subcellular location">
    <subcellularLocation>
        <location evidence="1">Membrane</location>
        <topology evidence="1">Multi-pass membrane protein</topology>
    </subcellularLocation>
</comment>
<feature type="domain" description="G-protein coupled receptors family 1 profile" evidence="9">
    <location>
        <begin position="44"/>
        <end position="311"/>
    </location>
</feature>
<sequence>MPNDTDFEGVPVMPELDLFDVFDSSETIITIVLQPIFLAIGFTANVAFLFVVGRLRHMRTAINCLLINLAVADTLFLTVSVSQKVARYLCTPYLKDDAFMGNAGCVSLKILQDCCCMVSMILITLVSWQRFLAVCRPQSYMLQEKMTGASCRHAGFSWIAAAITACFAGPSSSTFAVYSVPSNITLSNPDFPKTIGFCTPVNVTWLYIGCLSQILPFFAAFVLNFVLYWKIVTRMRRHTRSMSTGGAGAKRRRDQVTLMLVVTGATFFLCLAPFEVNTLLMLIFKEGVTSQVMHVFRMLIYANCAINPFIYTATNQCYRKAFKKVFSC</sequence>
<dbReference type="PANTHER" id="PTHR24243">
    <property type="entry name" value="G-PROTEIN COUPLED RECEPTOR"/>
    <property type="match status" value="1"/>
</dbReference>
<proteinExistence type="predicted"/>
<dbReference type="Gene3D" id="1.20.1070.10">
    <property type="entry name" value="Rhodopsin 7-helix transmembrane proteins"/>
    <property type="match status" value="1"/>
</dbReference>
<dbReference type="PROSITE" id="PS50262">
    <property type="entry name" value="G_PROTEIN_RECEP_F1_2"/>
    <property type="match status" value="1"/>
</dbReference>
<evidence type="ECO:0000256" key="8">
    <source>
        <dbReference type="SAM" id="Phobius"/>
    </source>
</evidence>
<evidence type="ECO:0000259" key="9">
    <source>
        <dbReference type="PROSITE" id="PS50262"/>
    </source>
</evidence>
<protein>
    <recommendedName>
        <fullName evidence="9">G-protein coupled receptors family 1 profile domain-containing protein</fullName>
    </recommendedName>
</protein>
<keyword evidence="5 8" id="KW-0472">Membrane</keyword>
<dbReference type="PRINTS" id="PR00237">
    <property type="entry name" value="GPCRRHODOPSN"/>
</dbReference>
<dbReference type="AlphaFoldDB" id="A0A913ZWH1"/>
<feature type="transmembrane region" description="Helical" evidence="8">
    <location>
        <begin position="154"/>
        <end position="178"/>
    </location>
</feature>
<evidence type="ECO:0000313" key="10">
    <source>
        <dbReference type="EnsemblMetazoa" id="XP_038055867.1"/>
    </source>
</evidence>
<evidence type="ECO:0000256" key="2">
    <source>
        <dbReference type="ARBA" id="ARBA00022692"/>
    </source>
</evidence>
<dbReference type="OrthoDB" id="5967704at2759"/>
<dbReference type="Proteomes" id="UP000887568">
    <property type="component" value="Unplaced"/>
</dbReference>
<keyword evidence="2 8" id="KW-0812">Transmembrane</keyword>
<evidence type="ECO:0000256" key="1">
    <source>
        <dbReference type="ARBA" id="ARBA00004141"/>
    </source>
</evidence>
<keyword evidence="7" id="KW-0807">Transducer</keyword>
<organism evidence="10 11">
    <name type="scientific">Patiria miniata</name>
    <name type="common">Bat star</name>
    <name type="synonym">Asterina miniata</name>
    <dbReference type="NCBI Taxonomy" id="46514"/>
    <lineage>
        <taxon>Eukaryota</taxon>
        <taxon>Metazoa</taxon>
        <taxon>Echinodermata</taxon>
        <taxon>Eleutherozoa</taxon>
        <taxon>Asterozoa</taxon>
        <taxon>Asteroidea</taxon>
        <taxon>Valvatacea</taxon>
        <taxon>Valvatida</taxon>
        <taxon>Asterinidae</taxon>
        <taxon>Patiria</taxon>
    </lineage>
</organism>
<dbReference type="GO" id="GO:0004930">
    <property type="term" value="F:G protein-coupled receptor activity"/>
    <property type="evidence" value="ECO:0007669"/>
    <property type="project" value="UniProtKB-KW"/>
</dbReference>
<dbReference type="SMART" id="SM01381">
    <property type="entry name" value="7TM_GPCR_Srsx"/>
    <property type="match status" value="1"/>
</dbReference>
<dbReference type="SUPFAM" id="SSF81321">
    <property type="entry name" value="Family A G protein-coupled receptor-like"/>
    <property type="match status" value="1"/>
</dbReference>
<evidence type="ECO:0000256" key="5">
    <source>
        <dbReference type="ARBA" id="ARBA00023136"/>
    </source>
</evidence>
<feature type="transmembrane region" description="Helical" evidence="8">
    <location>
        <begin position="60"/>
        <end position="79"/>
    </location>
</feature>
<dbReference type="GeneID" id="119727864"/>
<keyword evidence="3 8" id="KW-1133">Transmembrane helix</keyword>
<reference evidence="10" key="1">
    <citation type="submission" date="2022-11" db="UniProtKB">
        <authorList>
            <consortium name="EnsemblMetazoa"/>
        </authorList>
    </citation>
    <scope>IDENTIFICATION</scope>
</reference>